<sequence>MITVNTYIAKKFSIVKEQFNHLDVAYDNAFYLQHTSDCFVNIDDVRALEEMWRIKKPSRGKTGMVYISTAIIIEYNGQSILNFDHYHLNLWFEMLSVLDQFLKNKYGIENLYQNRLLLTLSADVDNQIRFQISNEENEIYTSKVLPEFELVSKLLAGAKKFFHTLINFDIYSIEDINELFEPLDHAFNQRYGYQY</sequence>
<evidence type="ECO:0000313" key="1">
    <source>
        <dbReference type="EMBL" id="NOV00370.1"/>
    </source>
</evidence>
<dbReference type="RefSeq" id="WP_171683216.1">
    <property type="nucleotide sequence ID" value="NZ_WHNZ01000017.1"/>
</dbReference>
<name>A0ABX1ZJU4_9BACL</name>
<comment type="caution">
    <text evidence="1">The sequence shown here is derived from an EMBL/GenBank/DDBJ whole genome shotgun (WGS) entry which is preliminary data.</text>
</comment>
<accession>A0ABX1ZJU4</accession>
<protein>
    <submittedName>
        <fullName evidence="1">Uncharacterized protein</fullName>
    </submittedName>
</protein>
<evidence type="ECO:0000313" key="2">
    <source>
        <dbReference type="Proteomes" id="UP000618579"/>
    </source>
</evidence>
<dbReference type="EMBL" id="WHNZ01000017">
    <property type="protein sequence ID" value="NOV00370.1"/>
    <property type="molecule type" value="Genomic_DNA"/>
</dbReference>
<gene>
    <name evidence="1" type="ORF">GC097_10120</name>
</gene>
<organism evidence="1 2">
    <name type="scientific">Paenibacillus planticolens</name>
    <dbReference type="NCBI Taxonomy" id="2654976"/>
    <lineage>
        <taxon>Bacteria</taxon>
        <taxon>Bacillati</taxon>
        <taxon>Bacillota</taxon>
        <taxon>Bacilli</taxon>
        <taxon>Bacillales</taxon>
        <taxon>Paenibacillaceae</taxon>
        <taxon>Paenibacillus</taxon>
    </lineage>
</organism>
<keyword evidence="2" id="KW-1185">Reference proteome</keyword>
<reference evidence="1 2" key="1">
    <citation type="submission" date="2019-10" db="EMBL/GenBank/DDBJ databases">
        <title>Description of Paenibacillus pedi sp. nov.</title>
        <authorList>
            <person name="Carlier A."/>
            <person name="Qi S."/>
        </authorList>
    </citation>
    <scope>NUCLEOTIDE SEQUENCE [LARGE SCALE GENOMIC DNA]</scope>
    <source>
        <strain evidence="1 2">LMG 31457</strain>
    </source>
</reference>
<proteinExistence type="predicted"/>
<dbReference type="Proteomes" id="UP000618579">
    <property type="component" value="Unassembled WGS sequence"/>
</dbReference>